<dbReference type="GO" id="GO:0046872">
    <property type="term" value="F:metal ion binding"/>
    <property type="evidence" value="ECO:0007669"/>
    <property type="project" value="UniProtKB-KW"/>
</dbReference>
<name>A0A6L2L352_TANCI</name>
<keyword evidence="9" id="KW-0233">DNA recombination</keyword>
<keyword evidence="10" id="KW-0511">Multifunctional enzyme</keyword>
<dbReference type="GO" id="GO:0003964">
    <property type="term" value="F:RNA-directed DNA polymerase activity"/>
    <property type="evidence" value="ECO:0007669"/>
    <property type="project" value="UniProtKB-KW"/>
</dbReference>
<dbReference type="Gene3D" id="3.30.420.10">
    <property type="entry name" value="Ribonuclease H-like superfamily/Ribonuclease H"/>
    <property type="match status" value="1"/>
</dbReference>
<evidence type="ECO:0000256" key="1">
    <source>
        <dbReference type="ARBA" id="ARBA00022722"/>
    </source>
</evidence>
<dbReference type="GO" id="GO:0006310">
    <property type="term" value="P:DNA recombination"/>
    <property type="evidence" value="ECO:0007669"/>
    <property type="project" value="UniProtKB-KW"/>
</dbReference>
<dbReference type="SUPFAM" id="SSF53098">
    <property type="entry name" value="Ribonuclease H-like"/>
    <property type="match status" value="1"/>
</dbReference>
<dbReference type="GO" id="GO:0004519">
    <property type="term" value="F:endonuclease activity"/>
    <property type="evidence" value="ECO:0007669"/>
    <property type="project" value="UniProtKB-KW"/>
</dbReference>
<protein>
    <submittedName>
        <fullName evidence="13">Retrovirus-related Pol polyprotein from transposon TNT 1-94</fullName>
    </submittedName>
</protein>
<reference evidence="13" key="1">
    <citation type="journal article" date="2019" name="Sci. Rep.">
        <title>Draft genome of Tanacetum cinerariifolium, the natural source of mosquito coil.</title>
        <authorList>
            <person name="Yamashiro T."/>
            <person name="Shiraishi A."/>
            <person name="Satake H."/>
            <person name="Nakayama K."/>
        </authorList>
    </citation>
    <scope>NUCLEOTIDE SEQUENCE</scope>
</reference>
<gene>
    <name evidence="13" type="ORF">Tci_027667</name>
</gene>
<keyword evidence="5" id="KW-0460">Magnesium</keyword>
<dbReference type="GO" id="GO:0003676">
    <property type="term" value="F:nucleic acid binding"/>
    <property type="evidence" value="ECO:0007669"/>
    <property type="project" value="InterPro"/>
</dbReference>
<dbReference type="GO" id="GO:0003887">
    <property type="term" value="F:DNA-directed DNA polymerase activity"/>
    <property type="evidence" value="ECO:0007669"/>
    <property type="project" value="UniProtKB-KW"/>
</dbReference>
<evidence type="ECO:0000256" key="2">
    <source>
        <dbReference type="ARBA" id="ARBA00022723"/>
    </source>
</evidence>
<evidence type="ECO:0000259" key="12">
    <source>
        <dbReference type="Pfam" id="PF13976"/>
    </source>
</evidence>
<dbReference type="InterPro" id="IPR013103">
    <property type="entry name" value="RVT_2"/>
</dbReference>
<dbReference type="PANTHER" id="PTHR42648">
    <property type="entry name" value="TRANSPOSASE, PUTATIVE-RELATED"/>
    <property type="match status" value="1"/>
</dbReference>
<evidence type="ECO:0000256" key="10">
    <source>
        <dbReference type="ARBA" id="ARBA00023268"/>
    </source>
</evidence>
<feature type="domain" description="Reverse transcriptase Ty1/copia-type" evidence="11">
    <location>
        <begin position="295"/>
        <end position="369"/>
    </location>
</feature>
<evidence type="ECO:0000256" key="8">
    <source>
        <dbReference type="ARBA" id="ARBA00022932"/>
    </source>
</evidence>
<accession>A0A6L2L352</accession>
<comment type="caution">
    <text evidence="13">The sequence shown here is derived from an EMBL/GenBank/DDBJ whole genome shotgun (WGS) entry which is preliminary data.</text>
</comment>
<dbReference type="InterPro" id="IPR025724">
    <property type="entry name" value="GAG-pre-integrase_dom"/>
</dbReference>
<dbReference type="AlphaFoldDB" id="A0A6L2L352"/>
<evidence type="ECO:0000256" key="3">
    <source>
        <dbReference type="ARBA" id="ARBA00022759"/>
    </source>
</evidence>
<evidence type="ECO:0000259" key="11">
    <source>
        <dbReference type="Pfam" id="PF07727"/>
    </source>
</evidence>
<keyword evidence="8" id="KW-0239">DNA-directed DNA polymerase</keyword>
<evidence type="ECO:0000256" key="5">
    <source>
        <dbReference type="ARBA" id="ARBA00022842"/>
    </source>
</evidence>
<dbReference type="InterPro" id="IPR012337">
    <property type="entry name" value="RNaseH-like_sf"/>
</dbReference>
<dbReference type="GO" id="GO:0005524">
    <property type="term" value="F:ATP binding"/>
    <property type="evidence" value="ECO:0007669"/>
    <property type="project" value="UniProtKB-KW"/>
</dbReference>
<dbReference type="Pfam" id="PF13976">
    <property type="entry name" value="gag_pre-integrs"/>
    <property type="match status" value="1"/>
</dbReference>
<keyword evidence="3" id="KW-0255">Endonuclease</keyword>
<evidence type="ECO:0000256" key="6">
    <source>
        <dbReference type="ARBA" id="ARBA00022908"/>
    </source>
</evidence>
<dbReference type="InterPro" id="IPR036397">
    <property type="entry name" value="RNaseH_sf"/>
</dbReference>
<keyword evidence="4" id="KW-0378">Hydrolase</keyword>
<proteinExistence type="predicted"/>
<evidence type="ECO:0000313" key="13">
    <source>
        <dbReference type="EMBL" id="GEU55689.1"/>
    </source>
</evidence>
<dbReference type="EMBL" id="BKCJ010003537">
    <property type="protein sequence ID" value="GEU55689.1"/>
    <property type="molecule type" value="Genomic_DNA"/>
</dbReference>
<evidence type="ECO:0000256" key="4">
    <source>
        <dbReference type="ARBA" id="ARBA00022801"/>
    </source>
</evidence>
<organism evidence="13">
    <name type="scientific">Tanacetum cinerariifolium</name>
    <name type="common">Dalmatian daisy</name>
    <name type="synonym">Chrysanthemum cinerariifolium</name>
    <dbReference type="NCBI Taxonomy" id="118510"/>
    <lineage>
        <taxon>Eukaryota</taxon>
        <taxon>Viridiplantae</taxon>
        <taxon>Streptophyta</taxon>
        <taxon>Embryophyta</taxon>
        <taxon>Tracheophyta</taxon>
        <taxon>Spermatophyta</taxon>
        <taxon>Magnoliopsida</taxon>
        <taxon>eudicotyledons</taxon>
        <taxon>Gunneridae</taxon>
        <taxon>Pentapetalae</taxon>
        <taxon>asterids</taxon>
        <taxon>campanulids</taxon>
        <taxon>Asterales</taxon>
        <taxon>Asteraceae</taxon>
        <taxon>Asteroideae</taxon>
        <taxon>Anthemideae</taxon>
        <taxon>Anthemidinae</taxon>
        <taxon>Tanacetum</taxon>
    </lineage>
</organism>
<dbReference type="GO" id="GO:0015074">
    <property type="term" value="P:DNA integration"/>
    <property type="evidence" value="ECO:0007669"/>
    <property type="project" value="UniProtKB-KW"/>
</dbReference>
<keyword evidence="7" id="KW-0695">RNA-directed DNA polymerase</keyword>
<sequence>MTGHRSQLINFVEKFLGTVRFGNDQIAKIMGYGDYQLGNVIISRVYYVEGLGHNLFSVGQLSTKTKSWLWHRRLSHLNFGTLNQLAKQGLVRGLPKLKFEKDHLCSACSLRKSKKSSHKPKAEDTNQEKPYLLHMDICVPIRVESINRKKYILVIIDDYSRFTWVMFLRSKDVGHHRMLEADTSLFECNGPKCTKFVNQTLREYYEKGSSSNMQSIIPLFELLGKWTKTQPLANVIGDLSRPVSIRKQLQTDAMWCYFDAFLTSVKAKNFKEAMLELSWIEAMQEEIYEFERLEEGIDFEESFAPVARIKAIHIFIANAANKNMLIYQMDVKTTFLNGELCEVVYVSQPEGFVDQDNPTHVYKLRRHFMVLSRLHARGMTCCPAFYSNKNSPKAKPTVKHLHAMKRIFQYLKGTINMGLWYSKDTGISLTAYADADYARCQDSRCSTSGSA</sequence>
<dbReference type="Pfam" id="PF07727">
    <property type="entry name" value="RVT_2"/>
    <property type="match status" value="1"/>
</dbReference>
<keyword evidence="1" id="KW-0540">Nuclease</keyword>
<feature type="domain" description="GAG-pre-integrase" evidence="12">
    <location>
        <begin position="47"/>
        <end position="113"/>
    </location>
</feature>
<dbReference type="PANTHER" id="PTHR42648:SF11">
    <property type="entry name" value="TRANSPOSON TY4-P GAG-POL POLYPROTEIN"/>
    <property type="match status" value="1"/>
</dbReference>
<dbReference type="GO" id="GO:0006508">
    <property type="term" value="P:proteolysis"/>
    <property type="evidence" value="ECO:0007669"/>
    <property type="project" value="UniProtKB-KW"/>
</dbReference>
<dbReference type="GO" id="GO:0008233">
    <property type="term" value="F:peptidase activity"/>
    <property type="evidence" value="ECO:0007669"/>
    <property type="project" value="UniProtKB-KW"/>
</dbReference>
<keyword evidence="8" id="KW-0548">Nucleotidyltransferase</keyword>
<keyword evidence="2" id="KW-0479">Metal-binding</keyword>
<evidence type="ECO:0000256" key="7">
    <source>
        <dbReference type="ARBA" id="ARBA00022918"/>
    </source>
</evidence>
<keyword evidence="8" id="KW-0808">Transferase</keyword>
<dbReference type="InterPro" id="IPR039537">
    <property type="entry name" value="Retrotran_Ty1/copia-like"/>
</dbReference>
<keyword evidence="6" id="KW-0229">DNA integration</keyword>
<evidence type="ECO:0000256" key="9">
    <source>
        <dbReference type="ARBA" id="ARBA00023172"/>
    </source>
</evidence>